<dbReference type="AlphaFoldDB" id="A0A0F5YEY9"/>
<dbReference type="OrthoDB" id="464405at2"/>
<dbReference type="EMBL" id="LATL02000184">
    <property type="protein sequence ID" value="KKD37192.1"/>
    <property type="molecule type" value="Genomic_DNA"/>
</dbReference>
<proteinExistence type="predicted"/>
<evidence type="ECO:0000313" key="1">
    <source>
        <dbReference type="EMBL" id="KKD37192.1"/>
    </source>
</evidence>
<organism evidence="1 2">
    <name type="scientific">Limnoraphis robusta CS-951</name>
    <dbReference type="NCBI Taxonomy" id="1637645"/>
    <lineage>
        <taxon>Bacteria</taxon>
        <taxon>Bacillati</taxon>
        <taxon>Cyanobacteriota</taxon>
        <taxon>Cyanophyceae</taxon>
        <taxon>Oscillatoriophycideae</taxon>
        <taxon>Oscillatoriales</taxon>
        <taxon>Sirenicapillariaceae</taxon>
        <taxon>Limnoraphis</taxon>
    </lineage>
</organism>
<gene>
    <name evidence="1" type="ORF">WN50_15685</name>
</gene>
<name>A0A0F5YEY9_9CYAN</name>
<dbReference type="Proteomes" id="UP000033607">
    <property type="component" value="Unassembled WGS sequence"/>
</dbReference>
<reference evidence="1 2" key="1">
    <citation type="submission" date="2015-06" db="EMBL/GenBank/DDBJ databases">
        <title>Draft genome assembly of filamentous brackish cyanobacterium Limnoraphis robusta strain CS-951.</title>
        <authorList>
            <person name="Willis A."/>
            <person name="Parks M."/>
            <person name="Burford M.A."/>
        </authorList>
    </citation>
    <scope>NUCLEOTIDE SEQUENCE [LARGE SCALE GENOMIC DNA]</scope>
    <source>
        <strain evidence="1 2">CS-951</strain>
    </source>
</reference>
<protein>
    <submittedName>
        <fullName evidence="1">Uncharacterized protein</fullName>
    </submittedName>
</protein>
<evidence type="ECO:0000313" key="2">
    <source>
        <dbReference type="Proteomes" id="UP000033607"/>
    </source>
</evidence>
<comment type="caution">
    <text evidence="1">The sequence shown here is derived from an EMBL/GenBank/DDBJ whole genome shotgun (WGS) entry which is preliminary data.</text>
</comment>
<sequence length="67" mass="7632">MLAETSTSTLSLEAIIKRVLTFRQITPLDYQLLKSAILSEQSFSPTTQIYLDQLFESLQRGSIWIVP</sequence>
<dbReference type="RefSeq" id="WP_046279503.1">
    <property type="nucleotide sequence ID" value="NZ_LATL02000184.1"/>
</dbReference>
<accession>A0A0F5YEY9</accession>